<dbReference type="InterPro" id="IPR022803">
    <property type="entry name" value="Ribosomal_uL5_dom_sf"/>
</dbReference>
<dbReference type="GO" id="GO:0000049">
    <property type="term" value="F:tRNA binding"/>
    <property type="evidence" value="ECO:0007669"/>
    <property type="project" value="UniProtKB-UniRule"/>
</dbReference>
<dbReference type="GO" id="GO:0019843">
    <property type="term" value="F:rRNA binding"/>
    <property type="evidence" value="ECO:0007669"/>
    <property type="project" value="UniProtKB-UniRule"/>
</dbReference>
<evidence type="ECO:0000313" key="10">
    <source>
        <dbReference type="Proteomes" id="UP000006860"/>
    </source>
</evidence>
<evidence type="ECO:0000256" key="1">
    <source>
        <dbReference type="ARBA" id="ARBA00008553"/>
    </source>
</evidence>
<dbReference type="NCBIfam" id="NF000585">
    <property type="entry name" value="PRK00010.1"/>
    <property type="match status" value="1"/>
</dbReference>
<evidence type="ECO:0000256" key="5">
    <source>
        <dbReference type="HAMAP-Rule" id="MF_01333"/>
    </source>
</evidence>
<dbReference type="HAMAP" id="MF_01333_B">
    <property type="entry name" value="Ribosomal_uL5_B"/>
    <property type="match status" value="1"/>
</dbReference>
<feature type="domain" description="Large ribosomal subunit protein uL5 N-terminal" evidence="7">
    <location>
        <begin position="24"/>
        <end position="80"/>
    </location>
</feature>
<dbReference type="InterPro" id="IPR031310">
    <property type="entry name" value="Ribosomal_uL5_N"/>
</dbReference>
<comment type="function">
    <text evidence="5">This is 1 of the proteins that bind and probably mediate the attachment of the 5S RNA into the large ribosomal subunit, where it forms part of the central protuberance. In the 70S ribosome it contacts protein S13 of the 30S subunit (bridge B1b), connecting the 2 subunits; this bridge is implicated in subunit movement. Contacts the P site tRNA; the 5S rRNA and some of its associated proteins might help stabilize positioning of ribosome-bound tRNAs.</text>
</comment>
<dbReference type="FunFam" id="3.30.1440.10:FF:000001">
    <property type="entry name" value="50S ribosomal protein L5"/>
    <property type="match status" value="1"/>
</dbReference>
<dbReference type="KEGG" id="pbs:Plabr_2069"/>
<dbReference type="PANTHER" id="PTHR11994">
    <property type="entry name" value="60S RIBOSOMAL PROTEIN L11-RELATED"/>
    <property type="match status" value="1"/>
</dbReference>
<accession>F0SJ98</accession>
<evidence type="ECO:0000259" key="7">
    <source>
        <dbReference type="Pfam" id="PF00281"/>
    </source>
</evidence>
<evidence type="ECO:0000256" key="3">
    <source>
        <dbReference type="ARBA" id="ARBA00023274"/>
    </source>
</evidence>
<keyword evidence="2 5" id="KW-0689">Ribosomal protein</keyword>
<reference evidence="10" key="1">
    <citation type="submission" date="2011-02" db="EMBL/GenBank/DDBJ databases">
        <title>The complete genome of Planctomyces brasiliensis DSM 5305.</title>
        <authorList>
            <person name="Lucas S."/>
            <person name="Copeland A."/>
            <person name="Lapidus A."/>
            <person name="Bruce D."/>
            <person name="Goodwin L."/>
            <person name="Pitluck S."/>
            <person name="Kyrpides N."/>
            <person name="Mavromatis K."/>
            <person name="Pagani I."/>
            <person name="Ivanova N."/>
            <person name="Ovchinnikova G."/>
            <person name="Lu M."/>
            <person name="Detter J.C."/>
            <person name="Han C."/>
            <person name="Land M."/>
            <person name="Hauser L."/>
            <person name="Markowitz V."/>
            <person name="Cheng J.-F."/>
            <person name="Hugenholtz P."/>
            <person name="Woyke T."/>
            <person name="Wu D."/>
            <person name="Tindall B."/>
            <person name="Pomrenke H.G."/>
            <person name="Brambilla E."/>
            <person name="Klenk H.-P."/>
            <person name="Eisen J.A."/>
        </authorList>
    </citation>
    <scope>NUCLEOTIDE SEQUENCE [LARGE SCALE GENOMIC DNA]</scope>
    <source>
        <strain evidence="10">ATCC 49424 / DSM 5305 / JCM 21570 / NBRC 103401 / IFAM 1448</strain>
    </source>
</reference>
<dbReference type="GO" id="GO:0005840">
    <property type="term" value="C:ribosome"/>
    <property type="evidence" value="ECO:0007669"/>
    <property type="project" value="UniProtKB-KW"/>
</dbReference>
<dbReference type="STRING" id="756272.Plabr_2069"/>
<dbReference type="Proteomes" id="UP000006860">
    <property type="component" value="Chromosome"/>
</dbReference>
<comment type="similarity">
    <text evidence="1 5 6">Belongs to the universal ribosomal protein uL5 family.</text>
</comment>
<evidence type="ECO:0000256" key="4">
    <source>
        <dbReference type="ARBA" id="ARBA00035245"/>
    </source>
</evidence>
<dbReference type="PIRSF" id="PIRSF002161">
    <property type="entry name" value="Ribosomal_L5"/>
    <property type="match status" value="1"/>
</dbReference>
<dbReference type="OrthoDB" id="9806626at2"/>
<organism evidence="9 10">
    <name type="scientific">Rubinisphaera brasiliensis (strain ATCC 49424 / DSM 5305 / JCM 21570 / IAM 15109 / NBRC 103401 / IFAM 1448)</name>
    <name type="common">Planctomyces brasiliensis</name>
    <dbReference type="NCBI Taxonomy" id="756272"/>
    <lineage>
        <taxon>Bacteria</taxon>
        <taxon>Pseudomonadati</taxon>
        <taxon>Planctomycetota</taxon>
        <taxon>Planctomycetia</taxon>
        <taxon>Planctomycetales</taxon>
        <taxon>Planctomycetaceae</taxon>
        <taxon>Rubinisphaera</taxon>
    </lineage>
</organism>
<gene>
    <name evidence="5" type="primary">rplE</name>
    <name evidence="9" type="ordered locus">Plabr_2069</name>
</gene>
<dbReference type="GO" id="GO:1990904">
    <property type="term" value="C:ribonucleoprotein complex"/>
    <property type="evidence" value="ECO:0007669"/>
    <property type="project" value="UniProtKB-KW"/>
</dbReference>
<evidence type="ECO:0000256" key="6">
    <source>
        <dbReference type="RuleBase" id="RU003930"/>
    </source>
</evidence>
<dbReference type="Pfam" id="PF00673">
    <property type="entry name" value="Ribosomal_L5_C"/>
    <property type="match status" value="1"/>
</dbReference>
<protein>
    <recommendedName>
        <fullName evidence="4 5">Large ribosomal subunit protein uL5</fullName>
    </recommendedName>
</protein>
<evidence type="ECO:0000313" key="9">
    <source>
        <dbReference type="EMBL" id="ADY59673.1"/>
    </source>
</evidence>
<dbReference type="Gene3D" id="3.30.1440.10">
    <property type="match status" value="1"/>
</dbReference>
<feature type="domain" description="Large ribosomal subunit protein uL5 C-terminal" evidence="8">
    <location>
        <begin position="85"/>
        <end position="177"/>
    </location>
</feature>
<evidence type="ECO:0000256" key="2">
    <source>
        <dbReference type="ARBA" id="ARBA00022980"/>
    </source>
</evidence>
<dbReference type="SUPFAM" id="SSF55282">
    <property type="entry name" value="RL5-like"/>
    <property type="match status" value="1"/>
</dbReference>
<dbReference type="InterPro" id="IPR002132">
    <property type="entry name" value="Ribosomal_uL5"/>
</dbReference>
<keyword evidence="5" id="KW-0699">rRNA-binding</keyword>
<name>F0SJ98_RUBBR</name>
<dbReference type="HOGENOM" id="CLU_061015_2_1_0"/>
<dbReference type="RefSeq" id="WP_013628398.1">
    <property type="nucleotide sequence ID" value="NC_015174.1"/>
</dbReference>
<dbReference type="AlphaFoldDB" id="F0SJ98"/>
<keyword evidence="5" id="KW-0694">RNA-binding</keyword>
<dbReference type="eggNOG" id="COG0094">
    <property type="taxonomic scope" value="Bacteria"/>
</dbReference>
<sequence>MTRLAEKYRNEIVPSLQEELGRQNIHSLPRVEKVVLNMGIGKAIQDRKRLEEAIVHLGQISGQKPQITRAKKSIANFRLREGMEVGCRVTLRGPQMYEFLDRLITLALPRVRDFRGVSRTAFDGNGNYSMGLSEQMVFPEIDADNAKYTQGLNITIVTSARNNDEARTLLTKIGIPFRKPGGGR</sequence>
<dbReference type="Pfam" id="PF00281">
    <property type="entry name" value="Ribosomal_L5"/>
    <property type="match status" value="1"/>
</dbReference>
<proteinExistence type="inferred from homology"/>
<evidence type="ECO:0000259" key="8">
    <source>
        <dbReference type="Pfam" id="PF00673"/>
    </source>
</evidence>
<dbReference type="GO" id="GO:0003735">
    <property type="term" value="F:structural constituent of ribosome"/>
    <property type="evidence" value="ECO:0007669"/>
    <property type="project" value="InterPro"/>
</dbReference>
<dbReference type="InterPro" id="IPR031309">
    <property type="entry name" value="Ribosomal_uL5_C"/>
</dbReference>
<keyword evidence="3 5" id="KW-0687">Ribonucleoprotein</keyword>
<dbReference type="GO" id="GO:0006412">
    <property type="term" value="P:translation"/>
    <property type="evidence" value="ECO:0007669"/>
    <property type="project" value="UniProtKB-UniRule"/>
</dbReference>
<dbReference type="InterPro" id="IPR020930">
    <property type="entry name" value="Ribosomal_uL5_bac-type"/>
</dbReference>
<dbReference type="EMBL" id="CP002546">
    <property type="protein sequence ID" value="ADY59673.1"/>
    <property type="molecule type" value="Genomic_DNA"/>
</dbReference>
<comment type="subunit">
    <text evidence="5">Part of the 50S ribosomal subunit; part of the 5S rRNA/L5/L18/L25 subcomplex. Contacts the 5S rRNA and the P site tRNA. Forms a bridge to the 30S subunit in the 70S ribosome.</text>
</comment>
<keyword evidence="5" id="KW-0820">tRNA-binding</keyword>
<keyword evidence="10" id="KW-1185">Reference proteome</keyword>